<keyword evidence="4" id="KW-1185">Reference proteome</keyword>
<comment type="caution">
    <text evidence="3">The sequence shown here is derived from an EMBL/GenBank/DDBJ whole genome shotgun (WGS) entry which is preliminary data.</text>
</comment>
<dbReference type="GeneID" id="36555358"/>
<reference evidence="3 4" key="1">
    <citation type="submission" date="2016-12" db="EMBL/GenBank/DDBJ databases">
        <title>The genomes of Aspergillus section Nigri reveals drivers in fungal speciation.</title>
        <authorList>
            <consortium name="DOE Joint Genome Institute"/>
            <person name="Vesth T.C."/>
            <person name="Nybo J."/>
            <person name="Theobald S."/>
            <person name="Brandl J."/>
            <person name="Frisvad J.C."/>
            <person name="Nielsen K.F."/>
            <person name="Lyhne E.K."/>
            <person name="Kogle M.E."/>
            <person name="Kuo A."/>
            <person name="Riley R."/>
            <person name="Clum A."/>
            <person name="Nolan M."/>
            <person name="Lipzen A."/>
            <person name="Salamov A."/>
            <person name="Henrissat B."/>
            <person name="Wiebenga A."/>
            <person name="De Vries R.P."/>
            <person name="Grigoriev I.V."/>
            <person name="Mortensen U.H."/>
            <person name="Andersen M.R."/>
            <person name="Baker S.E."/>
        </authorList>
    </citation>
    <scope>NUCLEOTIDE SEQUENCE [LARGE SCALE GENOMIC DNA]</scope>
    <source>
        <strain evidence="3 4">IBT 23096</strain>
    </source>
</reference>
<feature type="region of interest" description="Disordered" evidence="1">
    <location>
        <begin position="55"/>
        <end position="83"/>
    </location>
</feature>
<dbReference type="AlphaFoldDB" id="A0A2I2G714"/>
<protein>
    <submittedName>
        <fullName evidence="3">Uncharacterized protein</fullName>
    </submittedName>
</protein>
<name>A0A2I2G714_9EURO</name>
<feature type="signal peptide" evidence="2">
    <location>
        <begin position="1"/>
        <end position="17"/>
    </location>
</feature>
<gene>
    <name evidence="3" type="ORF">P170DRAFT_425682</name>
</gene>
<dbReference type="VEuPathDB" id="FungiDB:P170DRAFT_425682"/>
<accession>A0A2I2G714</accession>
<evidence type="ECO:0000256" key="2">
    <source>
        <dbReference type="SAM" id="SignalP"/>
    </source>
</evidence>
<feature type="compositionally biased region" description="Basic and acidic residues" evidence="1">
    <location>
        <begin position="55"/>
        <end position="79"/>
    </location>
</feature>
<keyword evidence="2" id="KW-0732">Signal</keyword>
<feature type="chain" id="PRO_5014119884" evidence="2">
    <location>
        <begin position="18"/>
        <end position="149"/>
    </location>
</feature>
<evidence type="ECO:0000313" key="3">
    <source>
        <dbReference type="EMBL" id="PLB48645.1"/>
    </source>
</evidence>
<dbReference type="RefSeq" id="XP_024703947.1">
    <property type="nucleotide sequence ID" value="XM_024847659.1"/>
</dbReference>
<dbReference type="Proteomes" id="UP000234275">
    <property type="component" value="Unassembled WGS sequence"/>
</dbReference>
<organism evidence="3 4">
    <name type="scientific">Aspergillus steynii IBT 23096</name>
    <dbReference type="NCBI Taxonomy" id="1392250"/>
    <lineage>
        <taxon>Eukaryota</taxon>
        <taxon>Fungi</taxon>
        <taxon>Dikarya</taxon>
        <taxon>Ascomycota</taxon>
        <taxon>Pezizomycotina</taxon>
        <taxon>Eurotiomycetes</taxon>
        <taxon>Eurotiomycetidae</taxon>
        <taxon>Eurotiales</taxon>
        <taxon>Aspergillaceae</taxon>
        <taxon>Aspergillus</taxon>
        <taxon>Aspergillus subgen. Circumdati</taxon>
    </lineage>
</organism>
<evidence type="ECO:0000313" key="4">
    <source>
        <dbReference type="Proteomes" id="UP000234275"/>
    </source>
</evidence>
<dbReference type="EMBL" id="MSFO01000004">
    <property type="protein sequence ID" value="PLB48645.1"/>
    <property type="molecule type" value="Genomic_DNA"/>
</dbReference>
<sequence>MKFMHILFVALFSMALAAENAEPTTLGRCGDYCRRDRDCEGRGRCDYCHRKMNKGKEMRGQAKAKRKEEGKASRQEKKQTNQSTYMHKSFHPFLTNPRLLPHALPHGIIRVVKIIRHFFIRDLTGSPHFRQHDIIRVIFKTTDPISSAI</sequence>
<proteinExistence type="predicted"/>
<evidence type="ECO:0000256" key="1">
    <source>
        <dbReference type="SAM" id="MobiDB-lite"/>
    </source>
</evidence>